<evidence type="ECO:0000256" key="3">
    <source>
        <dbReference type="ARBA" id="ARBA00004721"/>
    </source>
</evidence>
<evidence type="ECO:0000256" key="1">
    <source>
        <dbReference type="ARBA" id="ARBA00001971"/>
    </source>
</evidence>
<dbReference type="GO" id="GO:0016020">
    <property type="term" value="C:membrane"/>
    <property type="evidence" value="ECO:0007669"/>
    <property type="project" value="UniProtKB-SubCell"/>
</dbReference>
<keyword evidence="11" id="KW-0503">Monooxygenase</keyword>
<organism evidence="14 15">
    <name type="scientific">Paxillus involutus ATCC 200175</name>
    <dbReference type="NCBI Taxonomy" id="664439"/>
    <lineage>
        <taxon>Eukaryota</taxon>
        <taxon>Fungi</taxon>
        <taxon>Dikarya</taxon>
        <taxon>Basidiomycota</taxon>
        <taxon>Agaricomycotina</taxon>
        <taxon>Agaricomycetes</taxon>
        <taxon>Agaricomycetidae</taxon>
        <taxon>Boletales</taxon>
        <taxon>Paxilineae</taxon>
        <taxon>Paxillaceae</taxon>
        <taxon>Paxillus</taxon>
    </lineage>
</organism>
<dbReference type="Proteomes" id="UP000053647">
    <property type="component" value="Unassembled WGS sequence"/>
</dbReference>
<evidence type="ECO:0000313" key="14">
    <source>
        <dbReference type="EMBL" id="KIJ15661.1"/>
    </source>
</evidence>
<dbReference type="AlphaFoldDB" id="A0A0C9U9Q8"/>
<evidence type="ECO:0000256" key="4">
    <source>
        <dbReference type="ARBA" id="ARBA00010617"/>
    </source>
</evidence>
<comment type="similarity">
    <text evidence="4">Belongs to the cytochrome P450 family.</text>
</comment>
<dbReference type="SUPFAM" id="SSF48264">
    <property type="entry name" value="Cytochrome P450"/>
    <property type="match status" value="1"/>
</dbReference>
<dbReference type="InterPro" id="IPR050121">
    <property type="entry name" value="Cytochrome_P450_monoxygenase"/>
</dbReference>
<comment type="subcellular location">
    <subcellularLocation>
        <location evidence="2">Membrane</location>
    </subcellularLocation>
</comment>
<dbReference type="Gene3D" id="1.10.630.10">
    <property type="entry name" value="Cytochrome P450"/>
    <property type="match status" value="1"/>
</dbReference>
<evidence type="ECO:0000256" key="2">
    <source>
        <dbReference type="ARBA" id="ARBA00004370"/>
    </source>
</evidence>
<reference evidence="15" key="2">
    <citation type="submission" date="2015-01" db="EMBL/GenBank/DDBJ databases">
        <title>Evolutionary Origins and Diversification of the Mycorrhizal Mutualists.</title>
        <authorList>
            <consortium name="DOE Joint Genome Institute"/>
            <consortium name="Mycorrhizal Genomics Consortium"/>
            <person name="Kohler A."/>
            <person name="Kuo A."/>
            <person name="Nagy L.G."/>
            <person name="Floudas D."/>
            <person name="Copeland A."/>
            <person name="Barry K.W."/>
            <person name="Cichocki N."/>
            <person name="Veneault-Fourrey C."/>
            <person name="LaButti K."/>
            <person name="Lindquist E.A."/>
            <person name="Lipzen A."/>
            <person name="Lundell T."/>
            <person name="Morin E."/>
            <person name="Murat C."/>
            <person name="Riley R."/>
            <person name="Ohm R."/>
            <person name="Sun H."/>
            <person name="Tunlid A."/>
            <person name="Henrissat B."/>
            <person name="Grigoriev I.V."/>
            <person name="Hibbett D.S."/>
            <person name="Martin F."/>
        </authorList>
    </citation>
    <scope>NUCLEOTIDE SEQUENCE [LARGE SCALE GENOMIC DNA]</scope>
    <source>
        <strain evidence="15">ATCC 200175</strain>
    </source>
</reference>
<gene>
    <name evidence="14" type="ORF">PAXINDRAFT_114922</name>
</gene>
<keyword evidence="10 13" id="KW-0408">Iron</keyword>
<name>A0A0C9U9Q8_PAXIN</name>
<dbReference type="GO" id="GO:0016705">
    <property type="term" value="F:oxidoreductase activity, acting on paired donors, with incorporation or reduction of molecular oxygen"/>
    <property type="evidence" value="ECO:0007669"/>
    <property type="project" value="InterPro"/>
</dbReference>
<keyword evidence="7 13" id="KW-0479">Metal-binding</keyword>
<dbReference type="EMBL" id="KN819336">
    <property type="protein sequence ID" value="KIJ15661.1"/>
    <property type="molecule type" value="Genomic_DNA"/>
</dbReference>
<evidence type="ECO:0000256" key="12">
    <source>
        <dbReference type="ARBA" id="ARBA00023136"/>
    </source>
</evidence>
<evidence type="ECO:0000256" key="11">
    <source>
        <dbReference type="ARBA" id="ARBA00023033"/>
    </source>
</evidence>
<dbReference type="PRINTS" id="PR00463">
    <property type="entry name" value="EP450I"/>
</dbReference>
<dbReference type="InterPro" id="IPR001128">
    <property type="entry name" value="Cyt_P450"/>
</dbReference>
<evidence type="ECO:0000256" key="8">
    <source>
        <dbReference type="ARBA" id="ARBA00022989"/>
    </source>
</evidence>
<evidence type="ECO:0000256" key="9">
    <source>
        <dbReference type="ARBA" id="ARBA00023002"/>
    </source>
</evidence>
<dbReference type="Pfam" id="PF00067">
    <property type="entry name" value="p450"/>
    <property type="match status" value="1"/>
</dbReference>
<feature type="binding site" description="axial binding residue" evidence="13">
    <location>
        <position position="479"/>
    </location>
    <ligand>
        <name>heme</name>
        <dbReference type="ChEBI" id="CHEBI:30413"/>
    </ligand>
    <ligandPart>
        <name>Fe</name>
        <dbReference type="ChEBI" id="CHEBI:18248"/>
    </ligandPart>
</feature>
<evidence type="ECO:0000256" key="7">
    <source>
        <dbReference type="ARBA" id="ARBA00022723"/>
    </source>
</evidence>
<dbReference type="OrthoDB" id="1470350at2759"/>
<keyword evidence="9" id="KW-0560">Oxidoreductase</keyword>
<keyword evidence="15" id="KW-1185">Reference proteome</keyword>
<keyword evidence="12" id="KW-0472">Membrane</keyword>
<evidence type="ECO:0000256" key="6">
    <source>
        <dbReference type="ARBA" id="ARBA00022692"/>
    </source>
</evidence>
<proteinExistence type="inferred from homology"/>
<dbReference type="PANTHER" id="PTHR24305:SF166">
    <property type="entry name" value="CYTOCHROME P450 12A4, MITOCHONDRIAL-RELATED"/>
    <property type="match status" value="1"/>
</dbReference>
<dbReference type="PRINTS" id="PR00385">
    <property type="entry name" value="P450"/>
</dbReference>
<sequence>MNHLFAAAGLIAFGLIYFFRKRHPRISLSNIRGPKSSSFLLGNLLELHHGQAGEVDFKWNSCYGDIVRFKGIFGENHLLVSDPKALQWILGTSAQWYEKQRDRRYMSRLASGKGLGWAQGEDHKRQKRILLPGLGGPEAEASLPVFRGCAESMTARWAEIVASSSDKKVDLNVLAWLSRSTLDAIGEAAFDIRFNAIEDDSHILVRSYSNLVKDMFGHPSPGQIFFQAVTAHLPIKVLEWLCEYGSIPKIQRIRHMTKVATEVAEALVKEKAATLLQEKGKRDILSLLVQANMAADAKNKLSNEELLAQMRTILFAGHETTSNTLCWALLELARHPNVQSRLRAEITETQTKIHARGGSEFTIADFDAMPYTTAVMKEVLRYHPVIYHSHRIAGRDDMLPLSQPITTESGEVINKVPVPEGTPIVASIAAYNRNTEVWGEDAHEFNPDRWLEGVVNEKRAVSIGVYANLLTFLSGPRACIGWRFAVIEIQAFLVEMVGKFEFEMTDKAKRILREACVLMVPAVEGEGEGPYPLPTRMTAIDKLGDGLRRTRNDDTFLKSIPPCTIPRAVVSR</sequence>
<dbReference type="InterPro" id="IPR036396">
    <property type="entry name" value="Cyt_P450_sf"/>
</dbReference>
<comment type="cofactor">
    <cofactor evidence="1 13">
        <name>heme</name>
        <dbReference type="ChEBI" id="CHEBI:30413"/>
    </cofactor>
</comment>
<keyword evidence="6" id="KW-0812">Transmembrane</keyword>
<reference evidence="14 15" key="1">
    <citation type="submission" date="2014-06" db="EMBL/GenBank/DDBJ databases">
        <authorList>
            <consortium name="DOE Joint Genome Institute"/>
            <person name="Kuo A."/>
            <person name="Kohler A."/>
            <person name="Nagy L.G."/>
            <person name="Floudas D."/>
            <person name="Copeland A."/>
            <person name="Barry K.W."/>
            <person name="Cichocki N."/>
            <person name="Veneault-Fourrey C."/>
            <person name="LaButti K."/>
            <person name="Lindquist E.A."/>
            <person name="Lipzen A."/>
            <person name="Lundell T."/>
            <person name="Morin E."/>
            <person name="Murat C."/>
            <person name="Sun H."/>
            <person name="Tunlid A."/>
            <person name="Henrissat B."/>
            <person name="Grigoriev I.V."/>
            <person name="Hibbett D.S."/>
            <person name="Martin F."/>
            <person name="Nordberg H.P."/>
            <person name="Cantor M.N."/>
            <person name="Hua S.X."/>
        </authorList>
    </citation>
    <scope>NUCLEOTIDE SEQUENCE [LARGE SCALE GENOMIC DNA]</scope>
    <source>
        <strain evidence="14 15">ATCC 200175</strain>
    </source>
</reference>
<comment type="pathway">
    <text evidence="3">Secondary metabolite biosynthesis; terpenoid biosynthesis.</text>
</comment>
<dbReference type="CDD" id="cd11069">
    <property type="entry name" value="CYP_FUM15-like"/>
    <property type="match status" value="1"/>
</dbReference>
<accession>A0A0C9U9Q8</accession>
<dbReference type="InterPro" id="IPR002401">
    <property type="entry name" value="Cyt_P450_E_grp-I"/>
</dbReference>
<dbReference type="GO" id="GO:0005506">
    <property type="term" value="F:iron ion binding"/>
    <property type="evidence" value="ECO:0007669"/>
    <property type="project" value="InterPro"/>
</dbReference>
<protein>
    <submittedName>
        <fullName evidence="14">Unplaced genomic scaffold PAXINscaffold_14, whole genome shotgun sequence</fullName>
    </submittedName>
</protein>
<dbReference type="HOGENOM" id="CLU_001570_5_11_1"/>
<keyword evidence="5 13" id="KW-0349">Heme</keyword>
<evidence type="ECO:0000256" key="10">
    <source>
        <dbReference type="ARBA" id="ARBA00023004"/>
    </source>
</evidence>
<dbReference type="GO" id="GO:0020037">
    <property type="term" value="F:heme binding"/>
    <property type="evidence" value="ECO:0007669"/>
    <property type="project" value="InterPro"/>
</dbReference>
<keyword evidence="8" id="KW-1133">Transmembrane helix</keyword>
<dbReference type="PANTHER" id="PTHR24305">
    <property type="entry name" value="CYTOCHROME P450"/>
    <property type="match status" value="1"/>
</dbReference>
<dbReference type="GO" id="GO:0004497">
    <property type="term" value="F:monooxygenase activity"/>
    <property type="evidence" value="ECO:0007669"/>
    <property type="project" value="UniProtKB-KW"/>
</dbReference>
<evidence type="ECO:0000313" key="15">
    <source>
        <dbReference type="Proteomes" id="UP000053647"/>
    </source>
</evidence>
<evidence type="ECO:0000256" key="13">
    <source>
        <dbReference type="PIRSR" id="PIRSR602401-1"/>
    </source>
</evidence>
<evidence type="ECO:0000256" key="5">
    <source>
        <dbReference type="ARBA" id="ARBA00022617"/>
    </source>
</evidence>